<keyword evidence="1" id="KW-0614">Plasmid</keyword>
<reference evidence="1" key="1">
    <citation type="journal article" date="2021" name="J. Fish Dis.">
        <title>Genetic variability of Edwardsiella piscicida isolates from Mississippi catfish aquaculture with an assessment of virulence in channel and channel x blue hybrid catfish.</title>
        <authorList>
            <person name="Lopez-Porras A."/>
            <person name="Griffin M.J."/>
            <person name="Armwood A.R."/>
            <person name="Camus A.C."/>
            <person name="Waldbieser G.C."/>
            <person name="Ware C."/>
            <person name="Richardson B."/>
            <person name="Greenway T.E."/>
            <person name="Rosser T.G."/>
            <person name="Aarattuthodiyil S."/>
            <person name="Wise D.J."/>
        </authorList>
    </citation>
    <scope>NUCLEOTIDE SEQUENCE</scope>
    <source>
        <plasmid evidence="1">unnamed</plasmid>
    </source>
</reference>
<geneLocation type="plasmid" evidence="1">
    <name>unnamed</name>
</geneLocation>
<proteinExistence type="predicted"/>
<evidence type="ECO:0000313" key="1">
    <source>
        <dbReference type="EMBL" id="QXO85649.1"/>
    </source>
</evidence>
<accession>A0A8F5Z9E4</accession>
<organism evidence="1">
    <name type="scientific">Edwardsiella piscicida</name>
    <dbReference type="NCBI Taxonomy" id="1263550"/>
    <lineage>
        <taxon>Bacteria</taxon>
        <taxon>Pseudomonadati</taxon>
        <taxon>Pseudomonadota</taxon>
        <taxon>Gammaproteobacteria</taxon>
        <taxon>Enterobacterales</taxon>
        <taxon>Hafniaceae</taxon>
        <taxon>Edwardsiella</taxon>
    </lineage>
</organism>
<protein>
    <submittedName>
        <fullName evidence="1">Uncharacterized protein</fullName>
    </submittedName>
</protein>
<sequence length="64" mass="7236">MIGGRNFFGCRSSLDKRQRVSNAKIFACKKICRVSGRIALTGGFVCRQTLAVLQNIPCPWVEWF</sequence>
<dbReference type="AlphaFoldDB" id="A0A8F5Z9E4"/>
<dbReference type="EMBL" id="MZ098227">
    <property type="protein sequence ID" value="QXO85649.1"/>
    <property type="molecule type" value="Genomic_DNA"/>
</dbReference>
<name>A0A8F5Z9E4_EDWPI</name>